<dbReference type="AlphaFoldDB" id="A0A173MKQ2"/>
<feature type="transmembrane region" description="Helical" evidence="1">
    <location>
        <begin position="217"/>
        <end position="237"/>
    </location>
</feature>
<evidence type="ECO:0000313" key="3">
    <source>
        <dbReference type="Proteomes" id="UP000186917"/>
    </source>
</evidence>
<dbReference type="Proteomes" id="UP000186917">
    <property type="component" value="Unassembled WGS sequence"/>
</dbReference>
<dbReference type="EMBL" id="FTOR01000003">
    <property type="protein sequence ID" value="SIT07432.1"/>
    <property type="molecule type" value="Genomic_DNA"/>
</dbReference>
<feature type="transmembrane region" description="Helical" evidence="1">
    <location>
        <begin position="50"/>
        <end position="67"/>
    </location>
</feature>
<keyword evidence="1" id="KW-0472">Membrane</keyword>
<feature type="transmembrane region" description="Helical" evidence="1">
    <location>
        <begin position="161"/>
        <end position="179"/>
    </location>
</feature>
<dbReference type="RefSeq" id="WP_076379143.1">
    <property type="nucleotide sequence ID" value="NZ_AP017422.1"/>
</dbReference>
<dbReference type="KEGG" id="fln:FLA_4014"/>
<sequence length="423" mass="47655">MQQFKTLPGSFEEYKKVSLKKIIPVCIIAVLIALLTIYCTKPAGAEWDVWMVLLMLGVIALFLVRGIKRGLHKSKILLESYTLTITDNSLVRQQAGTPEITLYYKDVKSIVKSSSDSITVYAHSQSSHIFIPSQIENKEALEALLQAIQPFSNKKPWMQQFRWLIMLVMLGSFVAIDFLENKTAVAISGVVFTAIMVWSIYEMHTNKNVPDQRKKRMLWYYIIAVCGILTAVAKVTGITDNPAPVQEDVIAKMAAGDTTPLLDTHVNHSLKEPVADDCVFDTSIYKFTVKSLRAWKPDVVFSWDKEEKFAIVALANGDSLRLHIGGCYFYWYAATIVTNITDTVDTAALHEKAVWAAKTFLTPLDKRWPALIAASKVEKDVEGKADYVIRYKNPDRLTNISFEPVYIVKENGKWRIQVSGGMD</sequence>
<accession>A0A173MKQ2</accession>
<protein>
    <recommendedName>
        <fullName evidence="4">YcxB-like protein</fullName>
    </recommendedName>
</protein>
<name>A0A173MKQ2_9BACT</name>
<evidence type="ECO:0000313" key="2">
    <source>
        <dbReference type="EMBL" id="SIT07432.1"/>
    </source>
</evidence>
<dbReference type="OrthoDB" id="892749at2"/>
<organism evidence="2 3">
    <name type="scientific">Filimonas lacunae</name>
    <dbReference type="NCBI Taxonomy" id="477680"/>
    <lineage>
        <taxon>Bacteria</taxon>
        <taxon>Pseudomonadati</taxon>
        <taxon>Bacteroidota</taxon>
        <taxon>Chitinophagia</taxon>
        <taxon>Chitinophagales</taxon>
        <taxon>Chitinophagaceae</taxon>
        <taxon>Filimonas</taxon>
    </lineage>
</organism>
<reference evidence="3" key="1">
    <citation type="submission" date="2017-01" db="EMBL/GenBank/DDBJ databases">
        <authorList>
            <person name="Varghese N."/>
            <person name="Submissions S."/>
        </authorList>
    </citation>
    <scope>NUCLEOTIDE SEQUENCE [LARGE SCALE GENOMIC DNA]</scope>
    <source>
        <strain evidence="3">DSM 21054</strain>
    </source>
</reference>
<keyword evidence="3" id="KW-1185">Reference proteome</keyword>
<proteinExistence type="predicted"/>
<dbReference type="STRING" id="477680.SAMN05421788_103325"/>
<feature type="transmembrane region" description="Helical" evidence="1">
    <location>
        <begin position="185"/>
        <end position="205"/>
    </location>
</feature>
<feature type="transmembrane region" description="Helical" evidence="1">
    <location>
        <begin position="21"/>
        <end position="38"/>
    </location>
</feature>
<keyword evidence="1" id="KW-1133">Transmembrane helix</keyword>
<evidence type="ECO:0008006" key="4">
    <source>
        <dbReference type="Google" id="ProtNLM"/>
    </source>
</evidence>
<evidence type="ECO:0000256" key="1">
    <source>
        <dbReference type="SAM" id="Phobius"/>
    </source>
</evidence>
<gene>
    <name evidence="2" type="ORF">SAMN05421788_103325</name>
</gene>
<keyword evidence="1" id="KW-0812">Transmembrane</keyword>